<feature type="transmembrane region" description="Helical" evidence="6">
    <location>
        <begin position="255"/>
        <end position="274"/>
    </location>
</feature>
<keyword evidence="5 6" id="KW-0472">Membrane</keyword>
<sequence length="331" mass="33913">MAVSTVSDMAAKQRDATAEHSRRRVWLRRVGPFVPIAALAIIAALTVDGFGTTPNLIAVVQASAITGIAAIGTAAITISGKFVSLAIEQQAVTAAYVFAATVSAGQPVLLALVLAFAVAIILGLVQGYLVSRGLNPIVTTLAFGSALFGSVVMLADNRTITLSPNPIAWLGGGTTFGIPNQAIIFVVLLVLGSLFLSRTKLGRQMVLTGANPKAANLIGVPTRRIVMIAFVAAALTAALVGILVVGQVSQAKSDMFRGLTIDVVAAILVGGIAIQGGEGQLWRAGFGAIVLTMLGNIMLLLGIDAGVRDLLKGLLAAGVLLSMRLLKARGS</sequence>
<evidence type="ECO:0000256" key="3">
    <source>
        <dbReference type="ARBA" id="ARBA00022692"/>
    </source>
</evidence>
<dbReference type="GO" id="GO:0022857">
    <property type="term" value="F:transmembrane transporter activity"/>
    <property type="evidence" value="ECO:0007669"/>
    <property type="project" value="InterPro"/>
</dbReference>
<dbReference type="AlphaFoldDB" id="A0A2A6FHN7"/>
<dbReference type="PANTHER" id="PTHR32196">
    <property type="entry name" value="ABC TRANSPORTER PERMEASE PROTEIN YPHD-RELATED-RELATED"/>
    <property type="match status" value="1"/>
</dbReference>
<dbReference type="CDD" id="cd06579">
    <property type="entry name" value="TM_PBP1_transp_AraH_like"/>
    <property type="match status" value="1"/>
</dbReference>
<feature type="transmembrane region" description="Helical" evidence="6">
    <location>
        <begin position="108"/>
        <end position="130"/>
    </location>
</feature>
<accession>A0A2A6FHN7</accession>
<dbReference type="Pfam" id="PF02653">
    <property type="entry name" value="BPD_transp_2"/>
    <property type="match status" value="1"/>
</dbReference>
<name>A0A2A6FHN7_9HYPH</name>
<keyword evidence="2" id="KW-1003">Cell membrane</keyword>
<evidence type="ECO:0000256" key="6">
    <source>
        <dbReference type="SAM" id="Phobius"/>
    </source>
</evidence>
<feature type="transmembrane region" description="Helical" evidence="6">
    <location>
        <begin position="30"/>
        <end position="50"/>
    </location>
</feature>
<dbReference type="PANTHER" id="PTHR32196:SF19">
    <property type="entry name" value="GALACTOFURANOSE TRANSPORTER PERMEASE PROTEIN YTFT"/>
    <property type="match status" value="1"/>
</dbReference>
<evidence type="ECO:0000313" key="7">
    <source>
        <dbReference type="EMBL" id="PDQ21255.1"/>
    </source>
</evidence>
<evidence type="ECO:0000256" key="1">
    <source>
        <dbReference type="ARBA" id="ARBA00004651"/>
    </source>
</evidence>
<keyword evidence="8" id="KW-1185">Reference proteome</keyword>
<proteinExistence type="predicted"/>
<evidence type="ECO:0000256" key="5">
    <source>
        <dbReference type="ARBA" id="ARBA00023136"/>
    </source>
</evidence>
<evidence type="ECO:0000313" key="8">
    <source>
        <dbReference type="Proteomes" id="UP000219182"/>
    </source>
</evidence>
<reference evidence="7 8" key="1">
    <citation type="submission" date="2017-09" db="EMBL/GenBank/DDBJ databases">
        <title>Mesorhizobum sanjuanii sp. nov. isolated from nodules of Lotus tenuis in saline-alkaline lowlands of Flooding Pampa.</title>
        <authorList>
            <person name="Sannazzaro A.I."/>
            <person name="Torres Tejerizo G.A."/>
            <person name="Fontana F."/>
            <person name="Cumpa Velazquez L.M."/>
            <person name="Hansen L."/>
            <person name="Pistorio M."/>
            <person name="Estrella M.J."/>
        </authorList>
    </citation>
    <scope>NUCLEOTIDE SEQUENCE [LARGE SCALE GENOMIC DNA]</scope>
    <source>
        <strain evidence="7 8">BSA136</strain>
    </source>
</reference>
<feature type="transmembrane region" description="Helical" evidence="6">
    <location>
        <begin position="281"/>
        <end position="303"/>
    </location>
</feature>
<evidence type="ECO:0000256" key="4">
    <source>
        <dbReference type="ARBA" id="ARBA00022989"/>
    </source>
</evidence>
<keyword evidence="4 6" id="KW-1133">Transmembrane helix</keyword>
<gene>
    <name evidence="7" type="ORF">CN311_09675</name>
</gene>
<evidence type="ECO:0000256" key="2">
    <source>
        <dbReference type="ARBA" id="ARBA00022475"/>
    </source>
</evidence>
<feature type="transmembrane region" description="Helical" evidence="6">
    <location>
        <begin position="137"/>
        <end position="155"/>
    </location>
</feature>
<protein>
    <submittedName>
        <fullName evidence="7">Ribose ABC transporter permease</fullName>
    </submittedName>
</protein>
<keyword evidence="3 6" id="KW-0812">Transmembrane</keyword>
<comment type="caution">
    <text evidence="7">The sequence shown here is derived from an EMBL/GenBank/DDBJ whole genome shotgun (WGS) entry which is preliminary data.</text>
</comment>
<feature type="transmembrane region" description="Helical" evidence="6">
    <location>
        <begin position="167"/>
        <end position="196"/>
    </location>
</feature>
<organism evidence="7 8">
    <name type="scientific">Mesorhizobium sanjuanii</name>
    <dbReference type="NCBI Taxonomy" id="2037900"/>
    <lineage>
        <taxon>Bacteria</taxon>
        <taxon>Pseudomonadati</taxon>
        <taxon>Pseudomonadota</taxon>
        <taxon>Alphaproteobacteria</taxon>
        <taxon>Hyphomicrobiales</taxon>
        <taxon>Phyllobacteriaceae</taxon>
        <taxon>Mesorhizobium</taxon>
    </lineage>
</organism>
<comment type="subcellular location">
    <subcellularLocation>
        <location evidence="1">Cell membrane</location>
        <topology evidence="1">Multi-pass membrane protein</topology>
    </subcellularLocation>
</comment>
<feature type="transmembrane region" description="Helical" evidence="6">
    <location>
        <begin position="225"/>
        <end position="249"/>
    </location>
</feature>
<dbReference type="InterPro" id="IPR001851">
    <property type="entry name" value="ABC_transp_permease"/>
</dbReference>
<dbReference type="GO" id="GO:0005886">
    <property type="term" value="C:plasma membrane"/>
    <property type="evidence" value="ECO:0007669"/>
    <property type="project" value="UniProtKB-SubCell"/>
</dbReference>
<dbReference type="Proteomes" id="UP000219182">
    <property type="component" value="Unassembled WGS sequence"/>
</dbReference>
<dbReference type="EMBL" id="NWQG01000049">
    <property type="protein sequence ID" value="PDQ21255.1"/>
    <property type="molecule type" value="Genomic_DNA"/>
</dbReference>
<feature type="transmembrane region" description="Helical" evidence="6">
    <location>
        <begin position="56"/>
        <end position="75"/>
    </location>
</feature>